<evidence type="ECO:0000256" key="5">
    <source>
        <dbReference type="ARBA" id="ARBA00023319"/>
    </source>
</evidence>
<organism evidence="7 8">
    <name type="scientific">Dreissena polymorpha</name>
    <name type="common">Zebra mussel</name>
    <name type="synonym">Mytilus polymorpha</name>
    <dbReference type="NCBI Taxonomy" id="45954"/>
    <lineage>
        <taxon>Eukaryota</taxon>
        <taxon>Metazoa</taxon>
        <taxon>Spiralia</taxon>
        <taxon>Lophotrochozoa</taxon>
        <taxon>Mollusca</taxon>
        <taxon>Bivalvia</taxon>
        <taxon>Autobranchia</taxon>
        <taxon>Heteroconchia</taxon>
        <taxon>Euheterodonta</taxon>
        <taxon>Imparidentia</taxon>
        <taxon>Neoheterodontei</taxon>
        <taxon>Myida</taxon>
        <taxon>Dreissenoidea</taxon>
        <taxon>Dreissenidae</taxon>
        <taxon>Dreissena</taxon>
    </lineage>
</organism>
<gene>
    <name evidence="7" type="ORF">DPMN_142165</name>
</gene>
<reference evidence="7" key="1">
    <citation type="journal article" date="2019" name="bioRxiv">
        <title>The Genome of the Zebra Mussel, Dreissena polymorpha: A Resource for Invasive Species Research.</title>
        <authorList>
            <person name="McCartney M.A."/>
            <person name="Auch B."/>
            <person name="Kono T."/>
            <person name="Mallez S."/>
            <person name="Zhang Y."/>
            <person name="Obille A."/>
            <person name="Becker A."/>
            <person name="Abrahante J.E."/>
            <person name="Garbe J."/>
            <person name="Badalamenti J.P."/>
            <person name="Herman A."/>
            <person name="Mangelson H."/>
            <person name="Liachko I."/>
            <person name="Sullivan S."/>
            <person name="Sone E.D."/>
            <person name="Koren S."/>
            <person name="Silverstein K.A.T."/>
            <person name="Beckman K.B."/>
            <person name="Gohl D.M."/>
        </authorList>
    </citation>
    <scope>NUCLEOTIDE SEQUENCE</scope>
    <source>
        <strain evidence="7">Duluth1</strain>
        <tissue evidence="7">Whole animal</tissue>
    </source>
</reference>
<keyword evidence="3" id="KW-1015">Disulfide bond</keyword>
<dbReference type="GO" id="GO:0005886">
    <property type="term" value="C:plasma membrane"/>
    <property type="evidence" value="ECO:0007669"/>
    <property type="project" value="TreeGrafter"/>
</dbReference>
<protein>
    <recommendedName>
        <fullName evidence="6">Ig-like domain-containing protein</fullName>
    </recommendedName>
</protein>
<evidence type="ECO:0000256" key="4">
    <source>
        <dbReference type="ARBA" id="ARBA00023180"/>
    </source>
</evidence>
<dbReference type="InterPro" id="IPR036179">
    <property type="entry name" value="Ig-like_dom_sf"/>
</dbReference>
<feature type="domain" description="Ig-like" evidence="6">
    <location>
        <begin position="14"/>
        <end position="118"/>
    </location>
</feature>
<evidence type="ECO:0000259" key="6">
    <source>
        <dbReference type="PROSITE" id="PS50835"/>
    </source>
</evidence>
<keyword evidence="5" id="KW-0393">Immunoglobulin domain</keyword>
<dbReference type="Proteomes" id="UP000828390">
    <property type="component" value="Unassembled WGS sequence"/>
</dbReference>
<evidence type="ECO:0000256" key="3">
    <source>
        <dbReference type="ARBA" id="ARBA00023157"/>
    </source>
</evidence>
<evidence type="ECO:0000256" key="1">
    <source>
        <dbReference type="ARBA" id="ARBA00004479"/>
    </source>
</evidence>
<dbReference type="Gene3D" id="2.60.40.10">
    <property type="entry name" value="Immunoglobulins"/>
    <property type="match status" value="4"/>
</dbReference>
<keyword evidence="2" id="KW-0472">Membrane</keyword>
<dbReference type="GO" id="GO:0050839">
    <property type="term" value="F:cell adhesion molecule binding"/>
    <property type="evidence" value="ECO:0007669"/>
    <property type="project" value="TreeGrafter"/>
</dbReference>
<dbReference type="SUPFAM" id="SSF48726">
    <property type="entry name" value="Immunoglobulin"/>
    <property type="match status" value="2"/>
</dbReference>
<sequence length="441" mass="48537">MNANLFRAGYTTSPTLTLDVPDVFVNSNITFTCSTSTPPVSVTWFKTEKGSVVEERVIAQKWLNETQPCLTNTNTMKCYCSSSLVYSCSINSVKATHDGQSWRCKAFDGNMQIESNVFTLRLILPITSLTILPETSIAFPVFNAVSNFTCITSLSRPLASIQWFNDNINLTSLAIYSHNDSVARSELRYIPNANGYSGGNISCVANYEFKSISKVLTAKMIIQVQFPVSKPIVTINYVSISTDFAIKEGRMVTLNCSSYGYPQPSYNWTYPGGRSTGTLLNYAFTRNKGSVSCKAYNVMRTLDGSNSAHATEKNSEIKINVLYPPVITKLSSNDKNLEIIDSTIRVQRGDNINIVCTCDANPPATVFWRDQLSVSPILTVTSVQHDAVWTCQATNSMTEFDGETSTSTVTRNVSARVLYGPDVPTITFTILPNSTSLKCGK</sequence>
<comment type="caution">
    <text evidence="7">The sequence shown here is derived from an EMBL/GenBank/DDBJ whole genome shotgun (WGS) entry which is preliminary data.</text>
</comment>
<dbReference type="SMART" id="SM00409">
    <property type="entry name" value="IG"/>
    <property type="match status" value="3"/>
</dbReference>
<dbReference type="PROSITE" id="PS50835">
    <property type="entry name" value="IG_LIKE"/>
    <property type="match status" value="4"/>
</dbReference>
<dbReference type="GO" id="GO:0005911">
    <property type="term" value="C:cell-cell junction"/>
    <property type="evidence" value="ECO:0007669"/>
    <property type="project" value="TreeGrafter"/>
</dbReference>
<name>A0A9D4GAS2_DREPO</name>
<dbReference type="InterPro" id="IPR007110">
    <property type="entry name" value="Ig-like_dom"/>
</dbReference>
<keyword evidence="4" id="KW-0325">Glycoprotein</keyword>
<feature type="domain" description="Ig-like" evidence="6">
    <location>
        <begin position="125"/>
        <end position="213"/>
    </location>
</feature>
<dbReference type="EMBL" id="JAIWYP010000006">
    <property type="protein sequence ID" value="KAH3813699.1"/>
    <property type="molecule type" value="Genomic_DNA"/>
</dbReference>
<feature type="domain" description="Ig-like" evidence="6">
    <location>
        <begin position="325"/>
        <end position="410"/>
    </location>
</feature>
<dbReference type="InterPro" id="IPR003599">
    <property type="entry name" value="Ig_sub"/>
</dbReference>
<keyword evidence="8" id="KW-1185">Reference proteome</keyword>
<evidence type="ECO:0000313" key="8">
    <source>
        <dbReference type="Proteomes" id="UP000828390"/>
    </source>
</evidence>
<dbReference type="InterPro" id="IPR051275">
    <property type="entry name" value="Cell_adhesion_signaling"/>
</dbReference>
<feature type="domain" description="Ig-like" evidence="6">
    <location>
        <begin position="231"/>
        <end position="311"/>
    </location>
</feature>
<reference evidence="7" key="2">
    <citation type="submission" date="2020-11" db="EMBL/GenBank/DDBJ databases">
        <authorList>
            <person name="McCartney M.A."/>
            <person name="Auch B."/>
            <person name="Kono T."/>
            <person name="Mallez S."/>
            <person name="Becker A."/>
            <person name="Gohl D.M."/>
            <person name="Silverstein K.A.T."/>
            <person name="Koren S."/>
            <person name="Bechman K.B."/>
            <person name="Herman A."/>
            <person name="Abrahante J.E."/>
            <person name="Garbe J."/>
        </authorList>
    </citation>
    <scope>NUCLEOTIDE SEQUENCE</scope>
    <source>
        <strain evidence="7">Duluth1</strain>
        <tissue evidence="7">Whole animal</tissue>
    </source>
</reference>
<evidence type="ECO:0000256" key="2">
    <source>
        <dbReference type="ARBA" id="ARBA00023136"/>
    </source>
</evidence>
<dbReference type="GO" id="GO:0098609">
    <property type="term" value="P:cell-cell adhesion"/>
    <property type="evidence" value="ECO:0007669"/>
    <property type="project" value="TreeGrafter"/>
</dbReference>
<evidence type="ECO:0000313" key="7">
    <source>
        <dbReference type="EMBL" id="KAH3813699.1"/>
    </source>
</evidence>
<proteinExistence type="predicted"/>
<dbReference type="PANTHER" id="PTHR11640">
    <property type="entry name" value="NEPHRIN"/>
    <property type="match status" value="1"/>
</dbReference>
<dbReference type="AlphaFoldDB" id="A0A9D4GAS2"/>
<dbReference type="PANTHER" id="PTHR11640:SF164">
    <property type="entry name" value="MAM DOMAIN-CONTAINING GLYCOSYLPHOSPHATIDYLINOSITOL ANCHOR PROTEIN 1"/>
    <property type="match status" value="1"/>
</dbReference>
<dbReference type="InterPro" id="IPR013783">
    <property type="entry name" value="Ig-like_fold"/>
</dbReference>
<accession>A0A9D4GAS2</accession>
<comment type="subcellular location">
    <subcellularLocation>
        <location evidence="1">Membrane</location>
        <topology evidence="1">Single-pass type I membrane protein</topology>
    </subcellularLocation>
</comment>